<dbReference type="PROSITE" id="PS51194">
    <property type="entry name" value="HELICASE_CTER"/>
    <property type="match status" value="1"/>
</dbReference>
<dbReference type="GO" id="GO:0008270">
    <property type="term" value="F:zinc ion binding"/>
    <property type="evidence" value="ECO:0007669"/>
    <property type="project" value="UniProtKB-KW"/>
</dbReference>
<dbReference type="Pfam" id="PF00271">
    <property type="entry name" value="Helicase_C"/>
    <property type="match status" value="1"/>
</dbReference>
<dbReference type="InterPro" id="IPR000330">
    <property type="entry name" value="SNF2_N"/>
</dbReference>
<dbReference type="GO" id="GO:0005634">
    <property type="term" value="C:nucleus"/>
    <property type="evidence" value="ECO:0007669"/>
    <property type="project" value="UniProtKB-SubCell"/>
</dbReference>
<keyword evidence="10" id="KW-0040">ANK repeat</keyword>
<dbReference type="InterPro" id="IPR001650">
    <property type="entry name" value="Helicase_C-like"/>
</dbReference>
<dbReference type="PROSITE" id="PS51192">
    <property type="entry name" value="HELICASE_ATP_BIND_1"/>
    <property type="match status" value="1"/>
</dbReference>
<accession>A0A1Q9DQH7</accession>
<dbReference type="GO" id="GO:0004386">
    <property type="term" value="F:helicase activity"/>
    <property type="evidence" value="ECO:0007669"/>
    <property type="project" value="UniProtKB-KW"/>
</dbReference>
<dbReference type="GO" id="GO:0008094">
    <property type="term" value="F:ATP-dependent activity, acting on DNA"/>
    <property type="evidence" value="ECO:0007669"/>
    <property type="project" value="TreeGrafter"/>
</dbReference>
<dbReference type="CDD" id="cd18008">
    <property type="entry name" value="DEXDc_SHPRH-like"/>
    <property type="match status" value="1"/>
</dbReference>
<keyword evidence="8" id="KW-0067">ATP-binding</keyword>
<dbReference type="SMART" id="SM00910">
    <property type="entry name" value="HIRAN"/>
    <property type="match status" value="1"/>
</dbReference>
<dbReference type="PANTHER" id="PTHR45626">
    <property type="entry name" value="TRANSCRIPTION TERMINATION FACTOR 2-RELATED"/>
    <property type="match status" value="1"/>
</dbReference>
<dbReference type="SUPFAM" id="SSF48403">
    <property type="entry name" value="Ankyrin repeat"/>
    <property type="match status" value="1"/>
</dbReference>
<dbReference type="Pfam" id="PF00176">
    <property type="entry name" value="SNF2-rel_dom"/>
    <property type="match status" value="1"/>
</dbReference>
<dbReference type="SMART" id="SM00184">
    <property type="entry name" value="RING"/>
    <property type="match status" value="1"/>
</dbReference>
<evidence type="ECO:0000259" key="15">
    <source>
        <dbReference type="PROSITE" id="PS51194"/>
    </source>
</evidence>
<gene>
    <name evidence="16" type="ORF">AK812_SmicGene20250</name>
</gene>
<evidence type="ECO:0000256" key="4">
    <source>
        <dbReference type="ARBA" id="ARBA00022771"/>
    </source>
</evidence>
<evidence type="ECO:0000256" key="8">
    <source>
        <dbReference type="ARBA" id="ARBA00022840"/>
    </source>
</evidence>
<dbReference type="InterPro" id="IPR013083">
    <property type="entry name" value="Znf_RING/FYVE/PHD"/>
</dbReference>
<dbReference type="Gene3D" id="2.60.120.620">
    <property type="entry name" value="q2cbj1_9rhob like domain"/>
    <property type="match status" value="1"/>
</dbReference>
<dbReference type="Gene3D" id="1.25.40.20">
    <property type="entry name" value="Ankyrin repeat-containing domain"/>
    <property type="match status" value="2"/>
</dbReference>
<dbReference type="InterPro" id="IPR027417">
    <property type="entry name" value="P-loop_NTPase"/>
</dbReference>
<dbReference type="Pfam" id="PF12796">
    <property type="entry name" value="Ank_2"/>
    <property type="match status" value="1"/>
</dbReference>
<keyword evidence="2" id="KW-0479">Metal-binding</keyword>
<proteinExistence type="predicted"/>
<name>A0A1Q9DQH7_SYMMI</name>
<sequence length="1939" mass="214273">MPSPQKPPKPRVSEVRATARPLKRKLTGKQPDPLSADQKSWSLVSSAAVIDVETEVSAFRASVAESSPGTSSRQRGASSSSLPALEPYQPPLPIQRQVAEEPEPAPSAEERWFLALGSKIVGVQHYDGVVSDRENVVLRRQPSNPYDRNAIQVLNMRSEQIGHVPREMAAALAPVMDRLSAARADEGQELRVEGHIPRGSGNVFSIPMRLQVFGHDPSGRLAPQLRDLGERLRRTYCAAARGSVEVVSSPQEDGTPVADMTPEMWRSIAGGKALKVPKPTGPSMGDIIERELEGIFRDPRGYEAAPEASQPAELITGLYLHQLKALHWMLQQERILTVEEKLAEVASEIEMTSAASSAARGRTKAARSSAAPLPQVFFWTKEVSPSGIVYKNLATNSAFKKPPRLPRGGILADDMGLGKTITTIALILASPQRESRATTGKSPGKNLVICPLSVLYNWSEQLKLHAPSLRVRTYHGPDRDRHPKTFGLHDVTLTTYDVLRAEARDKSQGLGSVAWQRAVLDEAHVIKGHRQATAQAVFQLITADCKWCLTGTPIQNSVEDLFSLARFLKLEPFDQFDWFNRTILRPLKNRDVSGFERLQLLLRTWCLRRTKDMSIQDAETGLSRPLLMLPRKTLEVVKVPLDPGDRVLYDRLFNCAAERVKELEERSQLGQNFSQVLSLLVRLRQLCCASSLLPAALLTELRQGKGDAARVLEAATAALGKDKVEHLLRNLAQAQEDDCSICMESGCDIVTRCGHVFHRGCIEAALRQLGQGSSGLCPLCRGPIKKSELLEKPAELEVVEGDDDSDIHAGASAKIKAVLAFLVENVFSKSDEHLQKPHKAVVFSQFTNMLNLVQAELLRRNLPFVRLDGSLKHEQRVQAQQSFAGHGHIQVMLCSLKAAGTGLNLTSADFVLLIDPWWNPAVEGQAYVGAKAQILVRAMGAALCRPGCEEAAGFVLEVPACASAFRRISVRDADVQSTVHECRYPLWAVKVSDFLQMSGKPQAHSVLLERGLLYKWFPGMFLIFVSHQWLSKEHPDPEGQQMEVLQKAIRGVIGGSLQVHEDIACRTADNSISASTRQQIAAGYIFLDWFAIPQITVREEGVNEETTKTDAALAVQSIPAYVELSNMFIALVPELTHKDSKLLANYSTWLSRGWCRAELWCRLLSNKIDTTVIVVYSNVQAEFMYPLDWQSNSIAKGEFTVEADRAQAVQLSQMALEKKIRHLQERGPLSHHRFYTALWLKLHGTQGRDLQSFLSHFGFDALQDAARDQASMNALMCAVFSGDAGMVRLLAESRADTNHVLTGLTELGYYDSQTALMAAMKSGQGPDVLTALIEHRADVNKKDRLGLPPLYMSRTPEHVKVLLDHRAEMPPFVLEGPAAFGNPETVQALLAYRCNPSEDPRASPLHALSLLSRGNRTVLETAKLLLTNRADVNARAARPSDNTMWQYHSARAQVALLGFTRCSMITRLQAIAPGISPLGYAALVGHEQLVRLYLEHGAESYPNDGGDLPEDQAIDRLHRLGQRRPVRALRFVAERTVEERILDVQKQKRAIVEGALSKKSRDEIQKIRLEMMASIFELGEEYISLYHRRPSVLRGADDGGQRTRSSLAQKASDVTRLQFGVQDPGIPLPAGVVRGQGPQQFAVPAQQVEELEVDGVTLVRGALKDWVGFLRSVTDHQVEHPHFWSLVGRGGDSYDYIQRNVWMTNDGFRDFMYYSPLTHVIAQLAKTGEVRPTTDVLIVNPNDGIGWHQDNQNGPIESDYAIRWWVAMDKCGENKVGVPEYLIGSHRNTSVSDAVAVDVTSGDLAQFSKCTDYVVEPGDLIVWNTRSIHRIRPHPSGKWPEGTQRRAHSGTMAVKGASYAPRGAASSISDVAGHSLELGQALGGPYFPQLYPARIAEEEEARTRGELVSRSPAGLARNLQPLLDRLTGSDGFVAKTYQR</sequence>
<keyword evidence="7" id="KW-0862">Zinc</keyword>
<feature type="domain" description="Helicase C-terminal" evidence="15">
    <location>
        <begin position="814"/>
        <end position="992"/>
    </location>
</feature>
<dbReference type="GO" id="GO:0003676">
    <property type="term" value="F:nucleic acid binding"/>
    <property type="evidence" value="ECO:0007669"/>
    <property type="project" value="InterPro"/>
</dbReference>
<dbReference type="Pfam" id="PF08797">
    <property type="entry name" value="HIRAN"/>
    <property type="match status" value="1"/>
</dbReference>
<keyword evidence="9" id="KW-0539">Nucleus</keyword>
<keyword evidence="4 11" id="KW-0863">Zinc-finger</keyword>
<dbReference type="Proteomes" id="UP000186817">
    <property type="component" value="Unassembled WGS sequence"/>
</dbReference>
<keyword evidence="3" id="KW-0547">Nucleotide-binding</keyword>
<evidence type="ECO:0000313" key="17">
    <source>
        <dbReference type="Proteomes" id="UP000186817"/>
    </source>
</evidence>
<dbReference type="PROSITE" id="PS50297">
    <property type="entry name" value="ANK_REP_REGION"/>
    <property type="match status" value="2"/>
</dbReference>
<dbReference type="Pfam" id="PF05721">
    <property type="entry name" value="PhyH"/>
    <property type="match status" value="1"/>
</dbReference>
<dbReference type="SUPFAM" id="SSF52540">
    <property type="entry name" value="P-loop containing nucleoside triphosphate hydrolases"/>
    <property type="match status" value="3"/>
</dbReference>
<evidence type="ECO:0000256" key="1">
    <source>
        <dbReference type="ARBA" id="ARBA00004123"/>
    </source>
</evidence>
<evidence type="ECO:0000313" key="16">
    <source>
        <dbReference type="EMBL" id="OLP97422.1"/>
    </source>
</evidence>
<keyword evidence="6" id="KW-0347">Helicase</keyword>
<evidence type="ECO:0000256" key="6">
    <source>
        <dbReference type="ARBA" id="ARBA00022806"/>
    </source>
</evidence>
<dbReference type="InterPro" id="IPR036770">
    <property type="entry name" value="Ankyrin_rpt-contain_sf"/>
</dbReference>
<dbReference type="Gene3D" id="3.30.40.10">
    <property type="entry name" value="Zinc/RING finger domain, C3HC4 (zinc finger)"/>
    <property type="match status" value="1"/>
</dbReference>
<keyword evidence="17" id="KW-1185">Reference proteome</keyword>
<dbReference type="PROSITE" id="PS50088">
    <property type="entry name" value="ANK_REPEAT"/>
    <property type="match status" value="2"/>
</dbReference>
<dbReference type="OrthoDB" id="448448at2759"/>
<dbReference type="SUPFAM" id="SSF57850">
    <property type="entry name" value="RING/U-box"/>
    <property type="match status" value="1"/>
</dbReference>
<dbReference type="GO" id="GO:0005524">
    <property type="term" value="F:ATP binding"/>
    <property type="evidence" value="ECO:0007669"/>
    <property type="project" value="UniProtKB-KW"/>
</dbReference>
<evidence type="ECO:0000256" key="10">
    <source>
        <dbReference type="PROSITE-ProRule" id="PRU00023"/>
    </source>
</evidence>
<keyword evidence="5" id="KW-0378">Hydrolase</keyword>
<evidence type="ECO:0000256" key="3">
    <source>
        <dbReference type="ARBA" id="ARBA00022741"/>
    </source>
</evidence>
<comment type="caution">
    <text evidence="16">The sequence shown here is derived from an EMBL/GenBank/DDBJ whole genome shotgun (WGS) entry which is preliminary data.</text>
</comment>
<dbReference type="CDD" id="cd18793">
    <property type="entry name" value="SF2_C_SNF"/>
    <property type="match status" value="1"/>
</dbReference>
<evidence type="ECO:0000256" key="7">
    <source>
        <dbReference type="ARBA" id="ARBA00022833"/>
    </source>
</evidence>
<dbReference type="InterPro" id="IPR050628">
    <property type="entry name" value="SNF2_RAD54_helicase_TF"/>
</dbReference>
<dbReference type="SMART" id="SM00248">
    <property type="entry name" value="ANK"/>
    <property type="match status" value="4"/>
</dbReference>
<dbReference type="InterPro" id="IPR008775">
    <property type="entry name" value="Phytyl_CoA_dOase-like"/>
</dbReference>
<feature type="region of interest" description="Disordered" evidence="12">
    <location>
        <begin position="1"/>
        <end position="41"/>
    </location>
</feature>
<evidence type="ECO:0000256" key="9">
    <source>
        <dbReference type="ARBA" id="ARBA00023242"/>
    </source>
</evidence>
<dbReference type="InterPro" id="IPR038718">
    <property type="entry name" value="SNF2-like_sf"/>
</dbReference>
<dbReference type="GO" id="GO:0006281">
    <property type="term" value="P:DNA repair"/>
    <property type="evidence" value="ECO:0007669"/>
    <property type="project" value="TreeGrafter"/>
</dbReference>
<feature type="region of interest" description="Disordered" evidence="12">
    <location>
        <begin position="60"/>
        <end position="90"/>
    </location>
</feature>
<dbReference type="InterPro" id="IPR014001">
    <property type="entry name" value="Helicase_ATP-bd"/>
</dbReference>
<protein>
    <submittedName>
        <fullName evidence="16">Putative SWI/SNF-related matrix-associated actin-dependent regulator of chromatin subfamily A member 3-like 1</fullName>
    </submittedName>
</protein>
<feature type="domain" description="Helicase ATP-binding" evidence="14">
    <location>
        <begin position="400"/>
        <end position="571"/>
    </location>
</feature>
<dbReference type="Gene3D" id="3.40.50.300">
    <property type="entry name" value="P-loop containing nucleotide triphosphate hydrolases"/>
    <property type="match status" value="2"/>
</dbReference>
<dbReference type="Gene3D" id="3.30.70.2330">
    <property type="match status" value="1"/>
</dbReference>
<dbReference type="Pfam" id="PF13639">
    <property type="entry name" value="zf-RING_2"/>
    <property type="match status" value="1"/>
</dbReference>
<dbReference type="EMBL" id="LSRX01000433">
    <property type="protein sequence ID" value="OLP97422.1"/>
    <property type="molecule type" value="Genomic_DNA"/>
</dbReference>
<evidence type="ECO:0000256" key="2">
    <source>
        <dbReference type="ARBA" id="ARBA00022723"/>
    </source>
</evidence>
<evidence type="ECO:0000256" key="5">
    <source>
        <dbReference type="ARBA" id="ARBA00022801"/>
    </source>
</evidence>
<reference evidence="16 17" key="1">
    <citation type="submission" date="2016-02" db="EMBL/GenBank/DDBJ databases">
        <title>Genome analysis of coral dinoflagellate symbionts highlights evolutionary adaptations to a symbiotic lifestyle.</title>
        <authorList>
            <person name="Aranda M."/>
            <person name="Li Y."/>
            <person name="Liew Y.J."/>
            <person name="Baumgarten S."/>
            <person name="Simakov O."/>
            <person name="Wilson M."/>
            <person name="Piel J."/>
            <person name="Ashoor H."/>
            <person name="Bougouffa S."/>
            <person name="Bajic V.B."/>
            <person name="Ryu T."/>
            <person name="Ravasi T."/>
            <person name="Bayer T."/>
            <person name="Micklem G."/>
            <person name="Kim H."/>
            <person name="Bhak J."/>
            <person name="Lajeunesse T.C."/>
            <person name="Voolstra C.R."/>
        </authorList>
    </citation>
    <scope>NUCLEOTIDE SEQUENCE [LARGE SCALE GENOMIC DNA]</scope>
    <source>
        <strain evidence="16 17">CCMP2467</strain>
    </source>
</reference>
<dbReference type="PROSITE" id="PS50089">
    <property type="entry name" value="ZF_RING_2"/>
    <property type="match status" value="1"/>
</dbReference>
<feature type="compositionally biased region" description="Low complexity" evidence="12">
    <location>
        <begin position="71"/>
        <end position="81"/>
    </location>
</feature>
<dbReference type="GO" id="GO:0016818">
    <property type="term" value="F:hydrolase activity, acting on acid anhydrides, in phosphorus-containing anhydrides"/>
    <property type="evidence" value="ECO:0007669"/>
    <property type="project" value="InterPro"/>
</dbReference>
<evidence type="ECO:0000256" key="12">
    <source>
        <dbReference type="SAM" id="MobiDB-lite"/>
    </source>
</evidence>
<dbReference type="PANTHER" id="PTHR45626:SF17">
    <property type="entry name" value="HELICASE-LIKE TRANSCRIPTION FACTOR"/>
    <property type="match status" value="1"/>
</dbReference>
<dbReference type="InterPro" id="IPR049730">
    <property type="entry name" value="SNF2/RAD54-like_C"/>
</dbReference>
<comment type="subcellular location">
    <subcellularLocation>
        <location evidence="1">Nucleus</location>
    </subcellularLocation>
</comment>
<feature type="repeat" description="ANK" evidence="10">
    <location>
        <begin position="1473"/>
        <end position="1505"/>
    </location>
</feature>
<dbReference type="Gene3D" id="3.40.50.10810">
    <property type="entry name" value="Tandem AAA-ATPase domain"/>
    <property type="match status" value="1"/>
</dbReference>
<dbReference type="InterPro" id="IPR002110">
    <property type="entry name" value="Ankyrin_rpt"/>
</dbReference>
<feature type="repeat" description="ANK" evidence="10">
    <location>
        <begin position="1311"/>
        <end position="1344"/>
    </location>
</feature>
<dbReference type="SUPFAM" id="SSF51197">
    <property type="entry name" value="Clavaminate synthase-like"/>
    <property type="match status" value="1"/>
</dbReference>
<dbReference type="InterPro" id="IPR001841">
    <property type="entry name" value="Znf_RING"/>
</dbReference>
<evidence type="ECO:0000256" key="11">
    <source>
        <dbReference type="PROSITE-ProRule" id="PRU00175"/>
    </source>
</evidence>
<dbReference type="SMART" id="SM00487">
    <property type="entry name" value="DEXDc"/>
    <property type="match status" value="1"/>
</dbReference>
<evidence type="ECO:0000259" key="14">
    <source>
        <dbReference type="PROSITE" id="PS51192"/>
    </source>
</evidence>
<organism evidence="16 17">
    <name type="scientific">Symbiodinium microadriaticum</name>
    <name type="common">Dinoflagellate</name>
    <name type="synonym">Zooxanthella microadriatica</name>
    <dbReference type="NCBI Taxonomy" id="2951"/>
    <lineage>
        <taxon>Eukaryota</taxon>
        <taxon>Sar</taxon>
        <taxon>Alveolata</taxon>
        <taxon>Dinophyceae</taxon>
        <taxon>Suessiales</taxon>
        <taxon>Symbiodiniaceae</taxon>
        <taxon>Symbiodinium</taxon>
    </lineage>
</organism>
<evidence type="ECO:0000259" key="13">
    <source>
        <dbReference type="PROSITE" id="PS50089"/>
    </source>
</evidence>
<dbReference type="InterPro" id="IPR014905">
    <property type="entry name" value="HIRAN"/>
</dbReference>
<feature type="domain" description="RING-type" evidence="13">
    <location>
        <begin position="739"/>
        <end position="781"/>
    </location>
</feature>
<dbReference type="SMART" id="SM00490">
    <property type="entry name" value="HELICc"/>
    <property type="match status" value="1"/>
</dbReference>